<organism evidence="6 7">
    <name type="scientific">Rhizobium aethiopicum</name>
    <dbReference type="NCBI Taxonomy" id="1138170"/>
    <lineage>
        <taxon>Bacteria</taxon>
        <taxon>Pseudomonadati</taxon>
        <taxon>Pseudomonadota</taxon>
        <taxon>Alphaproteobacteria</taxon>
        <taxon>Hyphomicrobiales</taxon>
        <taxon>Rhizobiaceae</taxon>
        <taxon>Rhizobium/Agrobacterium group</taxon>
        <taxon>Rhizobium</taxon>
    </lineage>
</organism>
<dbReference type="SUPFAM" id="SSF56655">
    <property type="entry name" value="Carbohydrate phosphatase"/>
    <property type="match status" value="1"/>
</dbReference>
<evidence type="ECO:0000256" key="4">
    <source>
        <dbReference type="NCBIfam" id="TIGR02067"/>
    </source>
</evidence>
<dbReference type="AlphaFoldDB" id="A0A1C3Y2E5"/>
<feature type="binding site" evidence="5">
    <location>
        <position position="70"/>
    </location>
    <ligand>
        <name>Mg(2+)</name>
        <dbReference type="ChEBI" id="CHEBI:18420"/>
        <label>1</label>
        <note>catalytic</note>
    </ligand>
</feature>
<name>A0A1C3Y2E5_9HYPH</name>
<protein>
    <recommendedName>
        <fullName evidence="4">Histidinol-phosphatase</fullName>
        <ecNumber evidence="4">3.1.3.15</ecNumber>
    </recommendedName>
</protein>
<dbReference type="GO" id="GO:0007165">
    <property type="term" value="P:signal transduction"/>
    <property type="evidence" value="ECO:0007669"/>
    <property type="project" value="TreeGrafter"/>
</dbReference>
<dbReference type="EMBL" id="FMAJ01000005">
    <property type="protein sequence ID" value="SCB58638.1"/>
    <property type="molecule type" value="Genomic_DNA"/>
</dbReference>
<dbReference type="GO" id="GO:0004401">
    <property type="term" value="F:histidinol-phosphatase activity"/>
    <property type="evidence" value="ECO:0007669"/>
    <property type="project" value="UniProtKB-UniRule"/>
</dbReference>
<dbReference type="PANTHER" id="PTHR20854:SF4">
    <property type="entry name" value="INOSITOL-1-MONOPHOSPHATASE-RELATED"/>
    <property type="match status" value="1"/>
</dbReference>
<evidence type="ECO:0000256" key="5">
    <source>
        <dbReference type="PIRSR" id="PIRSR600760-2"/>
    </source>
</evidence>
<dbReference type="PRINTS" id="PR00377">
    <property type="entry name" value="IMPHPHTASES"/>
</dbReference>
<evidence type="ECO:0000313" key="7">
    <source>
        <dbReference type="Proteomes" id="UP000198723"/>
    </source>
</evidence>
<accession>A0A1C3Y2E5</accession>
<dbReference type="Gene3D" id="3.40.190.80">
    <property type="match status" value="1"/>
</dbReference>
<dbReference type="InterPro" id="IPR000760">
    <property type="entry name" value="Inositol_monophosphatase-like"/>
</dbReference>
<dbReference type="STRING" id="1138170.GA0061105_105105"/>
<dbReference type="GO" id="GO:0008934">
    <property type="term" value="F:inositol monophosphate 1-phosphatase activity"/>
    <property type="evidence" value="ECO:0007669"/>
    <property type="project" value="TreeGrafter"/>
</dbReference>
<comment type="cofactor">
    <cofactor evidence="1 5">
        <name>Mg(2+)</name>
        <dbReference type="ChEBI" id="CHEBI:18420"/>
    </cofactor>
</comment>
<sequence length="261" mass="28645">MKLPTADFFHRLADVADHETVSRFRQTLETSTKPKEGYRFDPVTEADRAAELAMRALISAEFPDHSIVGEEYGITGTGACQWVLDPIDGTRPFLLGIPVWGTLIGFCEQGRSTAGMMSQPITRERFWAHNGESWIKTASATTRLRTSACARLADAVLHTNSPEGVRRNPDVRFDILDETVKMTRYGGECYAFAMLAAGHIDICIEYSLQPYDIVPLIPLIEAAGGVVTTFDGSRPENGGRIIASANKDLHAAAISVLMRGR</sequence>
<feature type="binding site" evidence="5">
    <location>
        <position position="87"/>
    </location>
    <ligand>
        <name>Mg(2+)</name>
        <dbReference type="ChEBI" id="CHEBI:18420"/>
        <label>1</label>
        <note>catalytic</note>
    </ligand>
</feature>
<feature type="binding site" evidence="5">
    <location>
        <position position="212"/>
    </location>
    <ligand>
        <name>Mg(2+)</name>
        <dbReference type="ChEBI" id="CHEBI:18420"/>
        <label>1</label>
        <note>catalytic</note>
    </ligand>
</feature>
<evidence type="ECO:0000256" key="1">
    <source>
        <dbReference type="ARBA" id="ARBA00001946"/>
    </source>
</evidence>
<evidence type="ECO:0000256" key="2">
    <source>
        <dbReference type="ARBA" id="ARBA00009759"/>
    </source>
</evidence>
<dbReference type="EC" id="3.1.3.15" evidence="4"/>
<feature type="binding site" evidence="5">
    <location>
        <position position="85"/>
    </location>
    <ligand>
        <name>Mg(2+)</name>
        <dbReference type="ChEBI" id="CHEBI:18420"/>
        <label>1</label>
        <note>catalytic</note>
    </ligand>
</feature>
<dbReference type="RefSeq" id="WP_092750423.1">
    <property type="nucleotide sequence ID" value="NZ_FMAJ01000005.1"/>
</dbReference>
<dbReference type="CDD" id="cd01641">
    <property type="entry name" value="Bacterial_IMPase_like_1"/>
    <property type="match status" value="1"/>
</dbReference>
<dbReference type="GO" id="GO:0046872">
    <property type="term" value="F:metal ion binding"/>
    <property type="evidence" value="ECO:0007669"/>
    <property type="project" value="UniProtKB-KW"/>
</dbReference>
<keyword evidence="5" id="KW-0479">Metal-binding</keyword>
<dbReference type="InterPro" id="IPR011809">
    <property type="entry name" value="His_9_proposed"/>
</dbReference>
<dbReference type="GO" id="GO:0000105">
    <property type="term" value="P:L-histidine biosynthetic process"/>
    <property type="evidence" value="ECO:0007669"/>
    <property type="project" value="UniProtKB-UniRule"/>
</dbReference>
<reference evidence="6 7" key="1">
    <citation type="submission" date="2016-08" db="EMBL/GenBank/DDBJ databases">
        <authorList>
            <person name="Seilhamer J.J."/>
        </authorList>
    </citation>
    <scope>NUCLEOTIDE SEQUENCE [LARGE SCALE GENOMIC DNA]</scope>
    <source>
        <strain evidence="6 7">HBR26</strain>
    </source>
</reference>
<dbReference type="NCBIfam" id="TIGR02067">
    <property type="entry name" value="his_9_HisN"/>
    <property type="match status" value="1"/>
</dbReference>
<dbReference type="GO" id="GO:0006020">
    <property type="term" value="P:inositol metabolic process"/>
    <property type="evidence" value="ECO:0007669"/>
    <property type="project" value="TreeGrafter"/>
</dbReference>
<dbReference type="Pfam" id="PF00459">
    <property type="entry name" value="Inositol_P"/>
    <property type="match status" value="1"/>
</dbReference>
<evidence type="ECO:0000256" key="3">
    <source>
        <dbReference type="ARBA" id="ARBA00022801"/>
    </source>
</evidence>
<dbReference type="PANTHER" id="PTHR20854">
    <property type="entry name" value="INOSITOL MONOPHOSPHATASE"/>
    <property type="match status" value="1"/>
</dbReference>
<evidence type="ECO:0000313" key="6">
    <source>
        <dbReference type="EMBL" id="SCB58638.1"/>
    </source>
</evidence>
<feature type="binding site" evidence="5">
    <location>
        <position position="88"/>
    </location>
    <ligand>
        <name>Mg(2+)</name>
        <dbReference type="ChEBI" id="CHEBI:18420"/>
        <label>1</label>
        <note>catalytic</note>
    </ligand>
</feature>
<dbReference type="Proteomes" id="UP000198723">
    <property type="component" value="Unassembled WGS sequence"/>
</dbReference>
<comment type="similarity">
    <text evidence="2">Belongs to the inositol monophosphatase superfamily.</text>
</comment>
<gene>
    <name evidence="6" type="ORF">GA0061105_105105</name>
</gene>
<dbReference type="Gene3D" id="3.30.540.10">
    <property type="entry name" value="Fructose-1,6-Bisphosphatase, subunit A, domain 1"/>
    <property type="match status" value="1"/>
</dbReference>
<keyword evidence="5" id="KW-0460">Magnesium</keyword>
<keyword evidence="3" id="KW-0378">Hydrolase</keyword>
<proteinExistence type="inferred from homology"/>